<evidence type="ECO:0000313" key="2">
    <source>
        <dbReference type="EMBL" id="EPX86131.1"/>
    </source>
</evidence>
<dbReference type="Proteomes" id="UP000015346">
    <property type="component" value="Unassembled WGS sequence"/>
</dbReference>
<keyword evidence="1" id="KW-0812">Transmembrane</keyword>
<sequence length="174" mass="19964">MQFTTILFEVIDFRSFSNLWYWIMLAVLWSSASHWVLGVPFDMIQRARRQGGQALADLQDMVRINVTRLLYIGEVAGLWLVGFVAFLLTTLLLLAFWYWIEFAQAVVLIALPMTLVGVMSIATARRIAQEAPEGEALFRRLSRHRLHVQMVGMLSIFVTAMFGMYQNLVAVRSF</sequence>
<feature type="transmembrane region" description="Helical" evidence="1">
    <location>
        <begin position="20"/>
        <end position="41"/>
    </location>
</feature>
<evidence type="ECO:0008006" key="4">
    <source>
        <dbReference type="Google" id="ProtNLM"/>
    </source>
</evidence>
<comment type="caution">
    <text evidence="2">The sequence shown here is derived from an EMBL/GenBank/DDBJ whole genome shotgun (WGS) entry which is preliminary data.</text>
</comment>
<dbReference type="HOGENOM" id="CLU_109807_0_0_5"/>
<keyword evidence="1" id="KW-1133">Transmembrane helix</keyword>
<keyword evidence="1" id="KW-0472">Membrane</keyword>
<proteinExistence type="predicted"/>
<keyword evidence="3" id="KW-1185">Reference proteome</keyword>
<dbReference type="STRING" id="1123069.ruthe_00940"/>
<gene>
    <name evidence="2" type="ORF">ruthe_00940</name>
</gene>
<dbReference type="RefSeq" id="WP_021097039.1">
    <property type="nucleotide sequence ID" value="NZ_KE557320.1"/>
</dbReference>
<organism evidence="2 3">
    <name type="scientific">Rubellimicrobium thermophilum DSM 16684</name>
    <dbReference type="NCBI Taxonomy" id="1123069"/>
    <lineage>
        <taxon>Bacteria</taxon>
        <taxon>Pseudomonadati</taxon>
        <taxon>Pseudomonadota</taxon>
        <taxon>Alphaproteobacteria</taxon>
        <taxon>Rhodobacterales</taxon>
        <taxon>Roseobacteraceae</taxon>
        <taxon>Rubellimicrobium</taxon>
    </lineage>
</organism>
<evidence type="ECO:0000256" key="1">
    <source>
        <dbReference type="SAM" id="Phobius"/>
    </source>
</evidence>
<dbReference type="EMBL" id="AOLV01000010">
    <property type="protein sequence ID" value="EPX86131.1"/>
    <property type="molecule type" value="Genomic_DNA"/>
</dbReference>
<reference evidence="2 3" key="1">
    <citation type="journal article" date="2013" name="Stand. Genomic Sci.">
        <title>Genome sequence of the reddish-pigmented Rubellimicrobium thermophilum type strain (DSM 16684(T)), a member of the Roseobacter clade.</title>
        <authorList>
            <person name="Fiebig A."/>
            <person name="Riedel T."/>
            <person name="Gronow S."/>
            <person name="Petersen J."/>
            <person name="Klenk H.P."/>
            <person name="Goker M."/>
        </authorList>
    </citation>
    <scope>NUCLEOTIDE SEQUENCE [LARGE SCALE GENOMIC DNA]</scope>
    <source>
        <strain evidence="2 3">DSM 16684</strain>
    </source>
</reference>
<protein>
    <recommendedName>
        <fullName evidence="4">Component of SufBCD complex</fullName>
    </recommendedName>
</protein>
<name>S9QXR3_9RHOB</name>
<accession>S9QXR3</accession>
<feature type="transmembrane region" description="Helical" evidence="1">
    <location>
        <begin position="105"/>
        <end position="125"/>
    </location>
</feature>
<dbReference type="AlphaFoldDB" id="S9QXR3"/>
<feature type="transmembrane region" description="Helical" evidence="1">
    <location>
        <begin position="69"/>
        <end position="99"/>
    </location>
</feature>
<evidence type="ECO:0000313" key="3">
    <source>
        <dbReference type="Proteomes" id="UP000015346"/>
    </source>
</evidence>
<dbReference type="PATRIC" id="fig|1123069.3.peg.911"/>
<feature type="transmembrane region" description="Helical" evidence="1">
    <location>
        <begin position="146"/>
        <end position="165"/>
    </location>
</feature>